<protein>
    <submittedName>
        <fullName evidence="2">Uncharacterized protein</fullName>
    </submittedName>
</protein>
<name>A0A9N8EJW4_9STRA</name>
<dbReference type="EMBL" id="CAICTM010001101">
    <property type="protein sequence ID" value="CAB9520454.1"/>
    <property type="molecule type" value="Genomic_DNA"/>
</dbReference>
<comment type="caution">
    <text evidence="2">The sequence shown here is derived from an EMBL/GenBank/DDBJ whole genome shotgun (WGS) entry which is preliminary data.</text>
</comment>
<keyword evidence="3" id="KW-1185">Reference proteome</keyword>
<dbReference type="Proteomes" id="UP001153069">
    <property type="component" value="Unassembled WGS sequence"/>
</dbReference>
<dbReference type="OrthoDB" id="48268at2759"/>
<feature type="region of interest" description="Disordered" evidence="1">
    <location>
        <begin position="320"/>
        <end position="343"/>
    </location>
</feature>
<reference evidence="2" key="1">
    <citation type="submission" date="2020-06" db="EMBL/GenBank/DDBJ databases">
        <authorList>
            <consortium name="Plant Systems Biology data submission"/>
        </authorList>
    </citation>
    <scope>NUCLEOTIDE SEQUENCE</scope>
    <source>
        <strain evidence="2">D6</strain>
    </source>
</reference>
<evidence type="ECO:0000256" key="1">
    <source>
        <dbReference type="SAM" id="MobiDB-lite"/>
    </source>
</evidence>
<gene>
    <name evidence="2" type="ORF">SEMRO_1103_G241690.1</name>
</gene>
<dbReference type="AlphaFoldDB" id="A0A9N8EJW4"/>
<evidence type="ECO:0000313" key="3">
    <source>
        <dbReference type="Proteomes" id="UP001153069"/>
    </source>
</evidence>
<sequence length="554" mass="61136">MACRKAAYRAMTELSEFMEAQQQEADAKQASLEAEQRRVWTPSAIFEQCCSQWLAYGPEISVHNNRGGGISNSSQGCSGVCGNAHPKITLDYSDGATAVLSHPLDPFLRYFDDLCQQGLASKTETNKEDGKPSTGSTTSSSLYSYALSGFLDDHVTKLQQQQSMFGSHLVKVSSGALAASRRAKDQFLEQQELEREAKRRKTQGPAATTNLLDSVLQICYESGNLLEHLDVAEISWMRLCGNQTMAKFAARMATHRLHKQMKLSYSVLINGRHTRVHEGHCTQDEVPDRLCKTGSQGPRFATWAVAYHVLDTRMPLVMQQPQPQSQQPDNNGTSTSATTKQSTATTFVPKQTQEFEWQAPTFDGLHTSPGGNTQDVPESFRGYLIRVFLEPPDDPKLPETNCLFSTSGPLEVARVRVHSEMLQQEGIHTKEKLVYRIVSNNSNNCTSTATCEPGSTGTISTAPPAAAPVATESAKPTTAQNNHNTLSVQSIQFTFTDLLGIYVRKKLPMAKRKFQEMKQQRPATRCEKEYVKGLAKAARDAPGRAAAFQGMRGW</sequence>
<organism evidence="2 3">
    <name type="scientific">Seminavis robusta</name>
    <dbReference type="NCBI Taxonomy" id="568900"/>
    <lineage>
        <taxon>Eukaryota</taxon>
        <taxon>Sar</taxon>
        <taxon>Stramenopiles</taxon>
        <taxon>Ochrophyta</taxon>
        <taxon>Bacillariophyta</taxon>
        <taxon>Bacillariophyceae</taxon>
        <taxon>Bacillariophycidae</taxon>
        <taxon>Naviculales</taxon>
        <taxon>Naviculaceae</taxon>
        <taxon>Seminavis</taxon>
    </lineage>
</organism>
<accession>A0A9N8EJW4</accession>
<evidence type="ECO:0000313" key="2">
    <source>
        <dbReference type="EMBL" id="CAB9520454.1"/>
    </source>
</evidence>
<proteinExistence type="predicted"/>